<accession>A0A1G7VL08</accession>
<proteinExistence type="predicted"/>
<dbReference type="Pfam" id="PF13577">
    <property type="entry name" value="SnoaL_4"/>
    <property type="match status" value="1"/>
</dbReference>
<evidence type="ECO:0000313" key="3">
    <source>
        <dbReference type="Proteomes" id="UP000198748"/>
    </source>
</evidence>
<dbReference type="OrthoDB" id="2599042at2"/>
<dbReference type="EMBL" id="FNAN01000020">
    <property type="protein sequence ID" value="SDG60261.1"/>
    <property type="molecule type" value="Genomic_DNA"/>
</dbReference>
<dbReference type="InterPro" id="IPR032710">
    <property type="entry name" value="NTF2-like_dom_sf"/>
</dbReference>
<keyword evidence="3" id="KW-1185">Reference proteome</keyword>
<dbReference type="RefSeq" id="WP_090156479.1">
    <property type="nucleotide sequence ID" value="NZ_FNAN01000020.1"/>
</dbReference>
<name>A0A1G7VL08_9BACT</name>
<dbReference type="SUPFAM" id="SSF54427">
    <property type="entry name" value="NTF2-like"/>
    <property type="match status" value="1"/>
</dbReference>
<protein>
    <submittedName>
        <fullName evidence="2">SnoaL-like domain-containing protein</fullName>
    </submittedName>
</protein>
<dbReference type="Proteomes" id="UP000198748">
    <property type="component" value="Unassembled WGS sequence"/>
</dbReference>
<dbReference type="Gene3D" id="3.10.450.50">
    <property type="match status" value="1"/>
</dbReference>
<gene>
    <name evidence="2" type="ORF">SAMN04487996_120108</name>
</gene>
<evidence type="ECO:0000313" key="2">
    <source>
        <dbReference type="EMBL" id="SDG60261.1"/>
    </source>
</evidence>
<reference evidence="3" key="1">
    <citation type="submission" date="2016-10" db="EMBL/GenBank/DDBJ databases">
        <authorList>
            <person name="Varghese N."/>
            <person name="Submissions S."/>
        </authorList>
    </citation>
    <scope>NUCLEOTIDE SEQUENCE [LARGE SCALE GENOMIC DNA]</scope>
    <source>
        <strain evidence="3">DSM 25329</strain>
    </source>
</reference>
<organism evidence="2 3">
    <name type="scientific">Dyadobacter soli</name>
    <dbReference type="NCBI Taxonomy" id="659014"/>
    <lineage>
        <taxon>Bacteria</taxon>
        <taxon>Pseudomonadati</taxon>
        <taxon>Bacteroidota</taxon>
        <taxon>Cytophagia</taxon>
        <taxon>Cytophagales</taxon>
        <taxon>Spirosomataceae</taxon>
        <taxon>Dyadobacter</taxon>
    </lineage>
</organism>
<dbReference type="STRING" id="659014.SAMN04487996_120108"/>
<sequence>MNKQEIIRQIERLFSGTDARDWRVVEATFSEKVLLDYSSMTGLPAAVLTREEIIRQWSAFLPGFDSTKHQLGGFQMEFGENSAIVHLDGKADHYLNDRIWSVEGTYDVKVEFMNGDWLICEFKFNFLNQSGDTDLPSQAIKRLEDKLV</sequence>
<feature type="domain" description="SnoaL-like" evidence="1">
    <location>
        <begin position="4"/>
        <end position="122"/>
    </location>
</feature>
<evidence type="ECO:0000259" key="1">
    <source>
        <dbReference type="Pfam" id="PF13577"/>
    </source>
</evidence>
<dbReference type="InterPro" id="IPR037401">
    <property type="entry name" value="SnoaL-like"/>
</dbReference>
<dbReference type="AlphaFoldDB" id="A0A1G7VL08"/>